<evidence type="ECO:0000313" key="1">
    <source>
        <dbReference type="EMBL" id="TDP83591.1"/>
    </source>
</evidence>
<keyword evidence="2" id="KW-1185">Reference proteome</keyword>
<reference evidence="1 2" key="1">
    <citation type="submission" date="2019-03" db="EMBL/GenBank/DDBJ databases">
        <title>Genomic Encyclopedia of Type Strains, Phase IV (KMG-IV): sequencing the most valuable type-strain genomes for metagenomic binning, comparative biology and taxonomic classification.</title>
        <authorList>
            <person name="Goeker M."/>
        </authorList>
    </citation>
    <scope>NUCLEOTIDE SEQUENCE [LARGE SCALE GENOMIC DNA]</scope>
    <source>
        <strain evidence="1 2">DSM 102969</strain>
    </source>
</reference>
<protein>
    <submittedName>
        <fullName evidence="1">Uncharacterized protein</fullName>
    </submittedName>
</protein>
<dbReference type="RefSeq" id="WP_126538664.1">
    <property type="nucleotide sequence ID" value="NZ_BSPM01000009.1"/>
</dbReference>
<organism evidence="1 2">
    <name type="scientific">Oharaeibacter diazotrophicus</name>
    <dbReference type="NCBI Taxonomy" id="1920512"/>
    <lineage>
        <taxon>Bacteria</taxon>
        <taxon>Pseudomonadati</taxon>
        <taxon>Pseudomonadota</taxon>
        <taxon>Alphaproteobacteria</taxon>
        <taxon>Hyphomicrobiales</taxon>
        <taxon>Pleomorphomonadaceae</taxon>
        <taxon>Oharaeibacter</taxon>
    </lineage>
</organism>
<sequence length="144" mass="16344">MGRSTLKEFLEAAEHDRFALSFRQVEVLLGEALPPSLRTGEGWKNPQADAVAVLDDMEGAGFVAAEVDPVDGRVVLQRTTRLDDDRLEPASEAPRYDEFGRRRRRHPAFGLLKGFITVEPGYDLTRPLFEDSYWDERMDEKYGA</sequence>
<accession>A0A4R6RBR2</accession>
<name>A0A4R6RBR2_9HYPH</name>
<dbReference type="OrthoDB" id="3480230at2"/>
<dbReference type="Proteomes" id="UP000294547">
    <property type="component" value="Unassembled WGS sequence"/>
</dbReference>
<gene>
    <name evidence="1" type="ORF">EDD54_3553</name>
</gene>
<dbReference type="AlphaFoldDB" id="A0A4R6RBR2"/>
<proteinExistence type="predicted"/>
<evidence type="ECO:0000313" key="2">
    <source>
        <dbReference type="Proteomes" id="UP000294547"/>
    </source>
</evidence>
<comment type="caution">
    <text evidence="1">The sequence shown here is derived from an EMBL/GenBank/DDBJ whole genome shotgun (WGS) entry which is preliminary data.</text>
</comment>
<dbReference type="EMBL" id="SNXY01000009">
    <property type="protein sequence ID" value="TDP83591.1"/>
    <property type="molecule type" value="Genomic_DNA"/>
</dbReference>